<evidence type="ECO:0000313" key="2">
    <source>
        <dbReference type="EMBL" id="KOS20828.1"/>
    </source>
</evidence>
<dbReference type="STRING" id="150374.A0A0M8MXM6"/>
<dbReference type="AlphaFoldDB" id="A0A0M8MXM6"/>
<dbReference type="Proteomes" id="UP000053831">
    <property type="component" value="Unassembled WGS sequence"/>
</dbReference>
<evidence type="ECO:0000256" key="1">
    <source>
        <dbReference type="SAM" id="MobiDB-lite"/>
    </source>
</evidence>
<feature type="compositionally biased region" description="Polar residues" evidence="1">
    <location>
        <begin position="243"/>
        <end position="268"/>
    </location>
</feature>
<dbReference type="OrthoDB" id="4776522at2759"/>
<feature type="compositionally biased region" description="Low complexity" evidence="1">
    <location>
        <begin position="269"/>
        <end position="283"/>
    </location>
</feature>
<accession>A0A0M8MXM6</accession>
<keyword evidence="3" id="KW-1185">Reference proteome</keyword>
<protein>
    <submittedName>
        <fullName evidence="2">Uncharacterized protein</fullName>
    </submittedName>
</protein>
<proteinExistence type="predicted"/>
<organism evidence="2 3">
    <name type="scientific">Escovopsis weberi</name>
    <dbReference type="NCBI Taxonomy" id="150374"/>
    <lineage>
        <taxon>Eukaryota</taxon>
        <taxon>Fungi</taxon>
        <taxon>Dikarya</taxon>
        <taxon>Ascomycota</taxon>
        <taxon>Pezizomycotina</taxon>
        <taxon>Sordariomycetes</taxon>
        <taxon>Hypocreomycetidae</taxon>
        <taxon>Hypocreales</taxon>
        <taxon>Hypocreaceae</taxon>
        <taxon>Escovopsis</taxon>
    </lineage>
</organism>
<comment type="caution">
    <text evidence="2">The sequence shown here is derived from an EMBL/GenBank/DDBJ whole genome shotgun (WGS) entry which is preliminary data.</text>
</comment>
<dbReference type="EMBL" id="LGSR01000013">
    <property type="protein sequence ID" value="KOS20828.1"/>
    <property type="molecule type" value="Genomic_DNA"/>
</dbReference>
<name>A0A0M8MXM6_ESCWE</name>
<gene>
    <name evidence="2" type="ORF">ESCO_004396</name>
</gene>
<reference evidence="2 3" key="1">
    <citation type="submission" date="2015-07" db="EMBL/GenBank/DDBJ databases">
        <title>The genome of the fungus Escovopsis weberi, a specialized disease agent of ant agriculture.</title>
        <authorList>
            <person name="de Man T.J."/>
            <person name="Stajich J.E."/>
            <person name="Kubicek C.P."/>
            <person name="Chenthamara K."/>
            <person name="Atanasova L."/>
            <person name="Druzhinina I.S."/>
            <person name="Birnbaum S."/>
            <person name="Barribeau S.M."/>
            <person name="Teiling C."/>
            <person name="Suen G."/>
            <person name="Currie C."/>
            <person name="Gerardo N.M."/>
        </authorList>
    </citation>
    <scope>NUCLEOTIDE SEQUENCE [LARGE SCALE GENOMIC DNA]</scope>
</reference>
<feature type="region of interest" description="Disordered" evidence="1">
    <location>
        <begin position="236"/>
        <end position="373"/>
    </location>
</feature>
<sequence>MAAPRPAFAPGPAFAPRRQPFEPRCTHLVMTRLYDSELVCELCRRPGPAGWLYRCVQDQEEFIEHLGISGKLMRAGMDDLSLNFIPQMGVRKGTAAARERPLSLLDELSPAQVAQFDSTQMGILLKQRENVRLVIQEEVLRLNRAIMMKHLSHQIPQGTNLSDMRQPWDGGSHQECYYLVCPRCRPACALRSSLSLNAVANGEIPPTAATGYGFHNTGGRPVVDARIVSNLGCRPVPLPSLPQSPTSKSNYTSRASSVNNTDPFTAQATSCEEYSSTSTSSTDSDSDEEEDLFLCWPGSPAPETQPAHGASAPSSPGRQRQRQRQHQHPSLNLNAEPAKAAPSAWTPPPSPHGSCASPAPRERAPAGMAPPLPNIEDVVRRGLGYRPRARVSVNEAARSEAAAGRRFTPSPLKVGHGVAMLEESVQLGVPDVITEM</sequence>
<evidence type="ECO:0000313" key="3">
    <source>
        <dbReference type="Proteomes" id="UP000053831"/>
    </source>
</evidence>